<keyword evidence="1" id="KW-0732">Signal</keyword>
<feature type="chain" id="PRO_5045080550" description="Porin family protein" evidence="1">
    <location>
        <begin position="21"/>
        <end position="194"/>
    </location>
</feature>
<feature type="signal peptide" evidence="1">
    <location>
        <begin position="1"/>
        <end position="20"/>
    </location>
</feature>
<dbReference type="Proteomes" id="UP001499959">
    <property type="component" value="Unassembled WGS sequence"/>
</dbReference>
<dbReference type="RefSeq" id="WP_345303618.1">
    <property type="nucleotide sequence ID" value="NZ_BAABJE010000012.1"/>
</dbReference>
<protein>
    <recommendedName>
        <fullName evidence="4">Porin family protein</fullName>
    </recommendedName>
</protein>
<sequence length="194" mass="21134">MKKHLSLAIVLACAPFAASAGELSYNYVELGYSESTLKTGSGDFDGDGYAFKGSMAFGDKFYGAIGVHDDSLDSDSLEPWELTGGYRAQLAEGTDFVAELSYIGVNSEVFGDEYHNDGYRAAAGVRSAIGDHVELGGKVTWTDVENMDDVVGANVNIHVKFNQTWGVYGQYHYNEYNFLSADLDNWQIGVRASF</sequence>
<evidence type="ECO:0008006" key="4">
    <source>
        <dbReference type="Google" id="ProtNLM"/>
    </source>
</evidence>
<name>A0ABP9BMR6_9GAMM</name>
<proteinExistence type="predicted"/>
<keyword evidence="3" id="KW-1185">Reference proteome</keyword>
<evidence type="ECO:0000313" key="3">
    <source>
        <dbReference type="Proteomes" id="UP001499959"/>
    </source>
</evidence>
<evidence type="ECO:0000313" key="2">
    <source>
        <dbReference type="EMBL" id="GAA4797618.1"/>
    </source>
</evidence>
<reference evidence="3" key="1">
    <citation type="journal article" date="2019" name="Int. J. Syst. Evol. Microbiol.">
        <title>The Global Catalogue of Microorganisms (GCM) 10K type strain sequencing project: providing services to taxonomists for standard genome sequencing and annotation.</title>
        <authorList>
            <consortium name="The Broad Institute Genomics Platform"/>
            <consortium name="The Broad Institute Genome Sequencing Center for Infectious Disease"/>
            <person name="Wu L."/>
            <person name="Ma J."/>
        </authorList>
    </citation>
    <scope>NUCLEOTIDE SEQUENCE [LARGE SCALE GENOMIC DNA]</scope>
    <source>
        <strain evidence="3">JCM 18204</strain>
    </source>
</reference>
<accession>A0ABP9BMR6</accession>
<comment type="caution">
    <text evidence="2">The sequence shown here is derived from an EMBL/GenBank/DDBJ whole genome shotgun (WGS) entry which is preliminary data.</text>
</comment>
<gene>
    <name evidence="2" type="ORF">GCM10023307_24440</name>
</gene>
<dbReference type="EMBL" id="BAABJE010000012">
    <property type="protein sequence ID" value="GAA4797618.1"/>
    <property type="molecule type" value="Genomic_DNA"/>
</dbReference>
<dbReference type="SUPFAM" id="SSF56935">
    <property type="entry name" value="Porins"/>
    <property type="match status" value="1"/>
</dbReference>
<evidence type="ECO:0000256" key="1">
    <source>
        <dbReference type="SAM" id="SignalP"/>
    </source>
</evidence>
<organism evidence="2 3">
    <name type="scientific">Lysobacter hankyongensis</name>
    <dbReference type="NCBI Taxonomy" id="1176535"/>
    <lineage>
        <taxon>Bacteria</taxon>
        <taxon>Pseudomonadati</taxon>
        <taxon>Pseudomonadota</taxon>
        <taxon>Gammaproteobacteria</taxon>
        <taxon>Lysobacterales</taxon>
        <taxon>Lysobacteraceae</taxon>
        <taxon>Lysobacter</taxon>
    </lineage>
</organism>